<reference evidence="7 8" key="1">
    <citation type="journal article" date="2016" name="Int. J. Syst. Evol. Microbiol.">
        <title>Peptococcus simiae sp. nov., isolated from rhesus macaque faeces and emended description of the genus Peptococcus.</title>
        <authorList>
            <person name="Shkoporov A.N."/>
            <person name="Efimov B.A."/>
            <person name="Kondova I."/>
            <person name="Ouwerling B."/>
            <person name="Chaplin A.V."/>
            <person name="Shcherbakova V.A."/>
            <person name="Langermans J.A.M."/>
        </authorList>
    </citation>
    <scope>NUCLEOTIDE SEQUENCE [LARGE SCALE GENOMIC DNA]</scope>
    <source>
        <strain evidence="7 8">M108</strain>
    </source>
</reference>
<dbReference type="PANTHER" id="PTHR33202">
    <property type="entry name" value="ZINC UPTAKE REGULATION PROTEIN"/>
    <property type="match status" value="1"/>
</dbReference>
<evidence type="ECO:0000256" key="2">
    <source>
        <dbReference type="ARBA" id="ARBA00022491"/>
    </source>
</evidence>
<comment type="similarity">
    <text evidence="1">Belongs to the Fur family.</text>
</comment>
<proteinExistence type="inferred from homology"/>
<keyword evidence="3" id="KW-0862">Zinc</keyword>
<comment type="caution">
    <text evidence="7">The sequence shown here is derived from an EMBL/GenBank/DDBJ whole genome shotgun (WGS) entry which is preliminary data.</text>
</comment>
<evidence type="ECO:0000256" key="5">
    <source>
        <dbReference type="ARBA" id="ARBA00023125"/>
    </source>
</evidence>
<protein>
    <submittedName>
        <fullName evidence="7">Fur family transcriptional regulator</fullName>
    </submittedName>
</protein>
<keyword evidence="8" id="KW-1185">Reference proteome</keyword>
<keyword evidence="2" id="KW-0678">Repressor</keyword>
<dbReference type="Proteomes" id="UP001631949">
    <property type="component" value="Unassembled WGS sequence"/>
</dbReference>
<dbReference type="RefSeq" id="WP_408976984.1">
    <property type="nucleotide sequence ID" value="NZ_JBJUVG010000003.1"/>
</dbReference>
<sequence>MKGKRYQTGHRSAIIAWFERHQDQAVTAAQLKEALDAKGQGISVATLYRNLSLLASDGWLTRTSDPAISSDLYVYQPRPDGFMLHCLSCGKTETHHCHQAEALWRHIADDHDFLIDTQQLIIRGYCADCQKQAGKNISY</sequence>
<dbReference type="InterPro" id="IPR043135">
    <property type="entry name" value="Fur_C"/>
</dbReference>
<evidence type="ECO:0000313" key="7">
    <source>
        <dbReference type="EMBL" id="MFM9413366.1"/>
    </source>
</evidence>
<name>A0ABW9GZM6_9FIRM</name>
<evidence type="ECO:0000256" key="3">
    <source>
        <dbReference type="ARBA" id="ARBA00022833"/>
    </source>
</evidence>
<evidence type="ECO:0000313" key="8">
    <source>
        <dbReference type="Proteomes" id="UP001631949"/>
    </source>
</evidence>
<evidence type="ECO:0000256" key="4">
    <source>
        <dbReference type="ARBA" id="ARBA00023015"/>
    </source>
</evidence>
<dbReference type="Pfam" id="PF01475">
    <property type="entry name" value="FUR"/>
    <property type="match status" value="1"/>
</dbReference>
<evidence type="ECO:0000256" key="6">
    <source>
        <dbReference type="ARBA" id="ARBA00023163"/>
    </source>
</evidence>
<dbReference type="InterPro" id="IPR036390">
    <property type="entry name" value="WH_DNA-bd_sf"/>
</dbReference>
<dbReference type="InterPro" id="IPR036388">
    <property type="entry name" value="WH-like_DNA-bd_sf"/>
</dbReference>
<keyword evidence="6" id="KW-0804">Transcription</keyword>
<evidence type="ECO:0000256" key="1">
    <source>
        <dbReference type="ARBA" id="ARBA00007957"/>
    </source>
</evidence>
<keyword evidence="5" id="KW-0238">DNA-binding</keyword>
<dbReference type="EMBL" id="JBJUVG010000003">
    <property type="protein sequence ID" value="MFM9413366.1"/>
    <property type="molecule type" value="Genomic_DNA"/>
</dbReference>
<dbReference type="PANTHER" id="PTHR33202:SF7">
    <property type="entry name" value="FERRIC UPTAKE REGULATION PROTEIN"/>
    <property type="match status" value="1"/>
</dbReference>
<dbReference type="Gene3D" id="1.10.10.10">
    <property type="entry name" value="Winged helix-like DNA-binding domain superfamily/Winged helix DNA-binding domain"/>
    <property type="match status" value="1"/>
</dbReference>
<accession>A0ABW9GZM6</accession>
<organism evidence="7 8">
    <name type="scientific">Peptococcus simiae</name>
    <dbReference type="NCBI Taxonomy" id="1643805"/>
    <lineage>
        <taxon>Bacteria</taxon>
        <taxon>Bacillati</taxon>
        <taxon>Bacillota</taxon>
        <taxon>Clostridia</taxon>
        <taxon>Eubacteriales</taxon>
        <taxon>Peptococcaceae</taxon>
        <taxon>Peptococcus</taxon>
    </lineage>
</organism>
<gene>
    <name evidence="7" type="ORF">ACKQTC_03185</name>
</gene>
<dbReference type="InterPro" id="IPR002481">
    <property type="entry name" value="FUR"/>
</dbReference>
<dbReference type="SUPFAM" id="SSF46785">
    <property type="entry name" value="Winged helix' DNA-binding domain"/>
    <property type="match status" value="1"/>
</dbReference>
<dbReference type="Gene3D" id="3.30.1490.190">
    <property type="match status" value="1"/>
</dbReference>
<keyword evidence="4" id="KW-0805">Transcription regulation</keyword>